<dbReference type="InterPro" id="IPR016187">
    <property type="entry name" value="CTDL_fold"/>
</dbReference>
<dbReference type="SUPFAM" id="SSF69318">
    <property type="entry name" value="Integrin alpha N-terminal domain"/>
    <property type="match status" value="1"/>
</dbReference>
<dbReference type="InterPro" id="IPR016186">
    <property type="entry name" value="C-type_lectin-like/link_sf"/>
</dbReference>
<gene>
    <name evidence="3" type="ORF">CRENPOLYSF2_2660006</name>
</gene>
<feature type="signal peptide" evidence="1">
    <location>
        <begin position="1"/>
        <end position="23"/>
    </location>
</feature>
<dbReference type="CDD" id="cd00037">
    <property type="entry name" value="CLECT"/>
    <property type="match status" value="1"/>
</dbReference>
<reference evidence="4" key="1">
    <citation type="submission" date="2017-02" db="EMBL/GenBank/DDBJ databases">
        <authorList>
            <person name="Daims H."/>
        </authorList>
    </citation>
    <scope>NUCLEOTIDE SEQUENCE [LARGE SCALE GENOMIC DNA]</scope>
</reference>
<protein>
    <recommendedName>
        <fullName evidence="2">C-type lectin domain-containing protein</fullName>
    </recommendedName>
</protein>
<dbReference type="InterPro" id="IPR001304">
    <property type="entry name" value="C-type_lectin-like"/>
</dbReference>
<dbReference type="PROSITE" id="PS50041">
    <property type="entry name" value="C_TYPE_LECTIN_2"/>
    <property type="match status" value="1"/>
</dbReference>
<dbReference type="AlphaFoldDB" id="A0A1R4H828"/>
<dbReference type="Proteomes" id="UP000195442">
    <property type="component" value="Unassembled WGS sequence"/>
</dbReference>
<dbReference type="OrthoDB" id="6335194at2"/>
<name>A0A1R4H828_9GAMM</name>
<dbReference type="EMBL" id="FUKJ01000186">
    <property type="protein sequence ID" value="SJM92336.1"/>
    <property type="molecule type" value="Genomic_DNA"/>
</dbReference>
<dbReference type="RefSeq" id="WP_087146918.1">
    <property type="nucleotide sequence ID" value="NZ_FUKJ01000186.1"/>
</dbReference>
<proteinExistence type="predicted"/>
<keyword evidence="1" id="KW-0732">Signal</keyword>
<feature type="chain" id="PRO_5013340290" description="C-type lectin domain-containing protein" evidence="1">
    <location>
        <begin position="24"/>
        <end position="333"/>
    </location>
</feature>
<evidence type="ECO:0000259" key="2">
    <source>
        <dbReference type="PROSITE" id="PS50041"/>
    </source>
</evidence>
<dbReference type="Gene3D" id="3.10.100.10">
    <property type="entry name" value="Mannose-Binding Protein A, subunit A"/>
    <property type="match status" value="1"/>
</dbReference>
<sequence length="333" mass="36191">MQKLTFTLGIALTGLLSATTLHADSKKLLSVTTGHYYQLIEYDSAAWENARLGCESIGAHLATITSQEEQNFIDKALMPGMDGYYFIGGTDAASQKKWQWLTGEKWSYTNWSKGGDNGPQPNNRPDEDYLMLGSNTPESDIAWFDVDSVTEEAGYICEWSANKNIATAIIPDLNKNKANEIAVLSVDYETGEHTVHIKDTRTKKILNTLIFATDAVTAPQGMIVLKDLNGNGIPEIGVLYKLKEQPAVLIKDAKAAANSPLLKTLTFLSNAFTGQAITVSPDGNGNGVDEITVLGRHKKTLADLTEMRDSKTGKSLGQTSFAVVIDNSTPELP</sequence>
<dbReference type="InterPro" id="IPR028994">
    <property type="entry name" value="Integrin_alpha_N"/>
</dbReference>
<evidence type="ECO:0000313" key="3">
    <source>
        <dbReference type="EMBL" id="SJM92336.1"/>
    </source>
</evidence>
<dbReference type="SUPFAM" id="SSF56436">
    <property type="entry name" value="C-type lectin-like"/>
    <property type="match status" value="1"/>
</dbReference>
<evidence type="ECO:0000256" key="1">
    <source>
        <dbReference type="SAM" id="SignalP"/>
    </source>
</evidence>
<evidence type="ECO:0000313" key="4">
    <source>
        <dbReference type="Proteomes" id="UP000195442"/>
    </source>
</evidence>
<accession>A0A1R4H828</accession>
<dbReference type="InterPro" id="IPR050111">
    <property type="entry name" value="C-type_lectin/snaclec_domain"/>
</dbReference>
<dbReference type="SMART" id="SM00034">
    <property type="entry name" value="CLECT"/>
    <property type="match status" value="1"/>
</dbReference>
<dbReference type="PANTHER" id="PTHR22803">
    <property type="entry name" value="MANNOSE, PHOSPHOLIPASE, LECTIN RECEPTOR RELATED"/>
    <property type="match status" value="1"/>
</dbReference>
<organism evidence="3 4">
    <name type="scientific">Crenothrix polyspora</name>
    <dbReference type="NCBI Taxonomy" id="360316"/>
    <lineage>
        <taxon>Bacteria</taxon>
        <taxon>Pseudomonadati</taxon>
        <taxon>Pseudomonadota</taxon>
        <taxon>Gammaproteobacteria</taxon>
        <taxon>Methylococcales</taxon>
        <taxon>Crenotrichaceae</taxon>
        <taxon>Crenothrix</taxon>
    </lineage>
</organism>
<feature type="domain" description="C-type lectin" evidence="2">
    <location>
        <begin position="32"/>
        <end position="158"/>
    </location>
</feature>
<dbReference type="Pfam" id="PF00059">
    <property type="entry name" value="Lectin_C"/>
    <property type="match status" value="1"/>
</dbReference>
<keyword evidence="4" id="KW-1185">Reference proteome</keyword>